<organism evidence="1 2">
    <name type="scientific">Nocardioides marmoriginsengisoli</name>
    <dbReference type="NCBI Taxonomy" id="661483"/>
    <lineage>
        <taxon>Bacteria</taxon>
        <taxon>Bacillati</taxon>
        <taxon>Actinomycetota</taxon>
        <taxon>Actinomycetes</taxon>
        <taxon>Propionibacteriales</taxon>
        <taxon>Nocardioidaceae</taxon>
        <taxon>Nocardioides</taxon>
    </lineage>
</organism>
<reference evidence="1 2" key="1">
    <citation type="submission" date="2018-11" db="EMBL/GenBank/DDBJ databases">
        <authorList>
            <person name="Li F."/>
        </authorList>
    </citation>
    <scope>NUCLEOTIDE SEQUENCE [LARGE SCALE GENOMIC DNA]</scope>
    <source>
        <strain evidence="1 2">Gsoil 097</strain>
    </source>
</reference>
<sequence>MGKAIKLPKTKCCVSKSRCDRCPLRMLKEGDLPTGYGVHRRALVRVDSEGRPLTKKTAKKVRPKVKVTKKITKSELAAAVKIQKKKSGKKKSLAA</sequence>
<protein>
    <submittedName>
        <fullName evidence="1">Uncharacterized protein</fullName>
    </submittedName>
</protein>
<accession>A0A3N0CGH1</accession>
<dbReference type="OrthoDB" id="5193918at2"/>
<gene>
    <name evidence="1" type="ORF">EFK50_12390</name>
</gene>
<name>A0A3N0CGH1_9ACTN</name>
<dbReference type="RefSeq" id="WP_123227856.1">
    <property type="nucleotide sequence ID" value="NZ_RJSE01000007.1"/>
</dbReference>
<evidence type="ECO:0000313" key="2">
    <source>
        <dbReference type="Proteomes" id="UP000267128"/>
    </source>
</evidence>
<dbReference type="EMBL" id="RJSE01000007">
    <property type="protein sequence ID" value="RNL62560.1"/>
    <property type="molecule type" value="Genomic_DNA"/>
</dbReference>
<proteinExistence type="predicted"/>
<dbReference type="Proteomes" id="UP000267128">
    <property type="component" value="Unassembled WGS sequence"/>
</dbReference>
<comment type="caution">
    <text evidence="1">The sequence shown here is derived from an EMBL/GenBank/DDBJ whole genome shotgun (WGS) entry which is preliminary data.</text>
</comment>
<evidence type="ECO:0000313" key="1">
    <source>
        <dbReference type="EMBL" id="RNL62560.1"/>
    </source>
</evidence>
<keyword evidence="2" id="KW-1185">Reference proteome</keyword>
<dbReference type="AlphaFoldDB" id="A0A3N0CGH1"/>